<protein>
    <submittedName>
        <fullName evidence="1">Uncharacterized protein</fullName>
    </submittedName>
</protein>
<keyword evidence="2" id="KW-1185">Reference proteome</keyword>
<accession>A0ACB8R581</accession>
<comment type="caution">
    <text evidence="1">The sequence shown here is derived from an EMBL/GenBank/DDBJ whole genome shotgun (WGS) entry which is preliminary data.</text>
</comment>
<evidence type="ECO:0000313" key="2">
    <source>
        <dbReference type="Proteomes" id="UP000814033"/>
    </source>
</evidence>
<evidence type="ECO:0000313" key="1">
    <source>
        <dbReference type="EMBL" id="KAI0039235.1"/>
    </source>
</evidence>
<reference evidence="1" key="1">
    <citation type="submission" date="2021-02" db="EMBL/GenBank/DDBJ databases">
        <authorList>
            <consortium name="DOE Joint Genome Institute"/>
            <person name="Ahrendt S."/>
            <person name="Looney B.P."/>
            <person name="Miyauchi S."/>
            <person name="Morin E."/>
            <person name="Drula E."/>
            <person name="Courty P.E."/>
            <person name="Chicoki N."/>
            <person name="Fauchery L."/>
            <person name="Kohler A."/>
            <person name="Kuo A."/>
            <person name="Labutti K."/>
            <person name="Pangilinan J."/>
            <person name="Lipzen A."/>
            <person name="Riley R."/>
            <person name="Andreopoulos W."/>
            <person name="He G."/>
            <person name="Johnson J."/>
            <person name="Barry K.W."/>
            <person name="Grigoriev I.V."/>
            <person name="Nagy L."/>
            <person name="Hibbett D."/>
            <person name="Henrissat B."/>
            <person name="Matheny P.B."/>
            <person name="Labbe J."/>
            <person name="Martin F."/>
        </authorList>
    </citation>
    <scope>NUCLEOTIDE SEQUENCE</scope>
    <source>
        <strain evidence="1">FP105234-sp</strain>
    </source>
</reference>
<proteinExistence type="predicted"/>
<dbReference type="EMBL" id="MU276335">
    <property type="protein sequence ID" value="KAI0039235.1"/>
    <property type="molecule type" value="Genomic_DNA"/>
</dbReference>
<organism evidence="1 2">
    <name type="scientific">Auriscalpium vulgare</name>
    <dbReference type="NCBI Taxonomy" id="40419"/>
    <lineage>
        <taxon>Eukaryota</taxon>
        <taxon>Fungi</taxon>
        <taxon>Dikarya</taxon>
        <taxon>Basidiomycota</taxon>
        <taxon>Agaricomycotina</taxon>
        <taxon>Agaricomycetes</taxon>
        <taxon>Russulales</taxon>
        <taxon>Auriscalpiaceae</taxon>
        <taxon>Auriscalpium</taxon>
    </lineage>
</organism>
<gene>
    <name evidence="1" type="ORF">FA95DRAFT_1043643</name>
</gene>
<sequence>MALLCLHTYTAVAVRHRALGHTFVRLSYWFWSAPPWTDHGAHSTRLQSAPPMHASFASTARRNDDDVLRWHSNAYRRRWPRLIDQRREYVTIAPMQPADAWPGMPS</sequence>
<reference evidence="1" key="2">
    <citation type="journal article" date="2022" name="New Phytol.">
        <title>Evolutionary transition to the ectomycorrhizal habit in the genomes of a hyperdiverse lineage of mushroom-forming fungi.</title>
        <authorList>
            <person name="Looney B."/>
            <person name="Miyauchi S."/>
            <person name="Morin E."/>
            <person name="Drula E."/>
            <person name="Courty P.E."/>
            <person name="Kohler A."/>
            <person name="Kuo A."/>
            <person name="LaButti K."/>
            <person name="Pangilinan J."/>
            <person name="Lipzen A."/>
            <person name="Riley R."/>
            <person name="Andreopoulos W."/>
            <person name="He G."/>
            <person name="Johnson J."/>
            <person name="Nolan M."/>
            <person name="Tritt A."/>
            <person name="Barry K.W."/>
            <person name="Grigoriev I.V."/>
            <person name="Nagy L.G."/>
            <person name="Hibbett D."/>
            <person name="Henrissat B."/>
            <person name="Matheny P.B."/>
            <person name="Labbe J."/>
            <person name="Martin F.M."/>
        </authorList>
    </citation>
    <scope>NUCLEOTIDE SEQUENCE</scope>
    <source>
        <strain evidence="1">FP105234-sp</strain>
    </source>
</reference>
<dbReference type="Proteomes" id="UP000814033">
    <property type="component" value="Unassembled WGS sequence"/>
</dbReference>
<name>A0ACB8R581_9AGAM</name>